<feature type="region of interest" description="Disordered" evidence="1">
    <location>
        <begin position="765"/>
        <end position="809"/>
    </location>
</feature>
<dbReference type="OrthoDB" id="49038at2759"/>
<keyword evidence="3" id="KW-1185">Reference proteome</keyword>
<reference evidence="2 3" key="1">
    <citation type="submission" date="2016-09" db="EMBL/GenBank/DDBJ databases">
        <title>Extensive genetic diversity and differential bi-allelic expression allows diatom success in the polar Southern Ocean.</title>
        <authorList>
            <consortium name="DOE Joint Genome Institute"/>
            <person name="Mock T."/>
            <person name="Otillar R.P."/>
            <person name="Strauss J."/>
            <person name="Dupont C."/>
            <person name="Frickenhaus S."/>
            <person name="Maumus F."/>
            <person name="Mcmullan M."/>
            <person name="Sanges R."/>
            <person name="Schmutz J."/>
            <person name="Toseland A."/>
            <person name="Valas R."/>
            <person name="Veluchamy A."/>
            <person name="Ward B.J."/>
            <person name="Allen A."/>
            <person name="Barry K."/>
            <person name="Falciatore A."/>
            <person name="Ferrante M."/>
            <person name="Fortunato A.E."/>
            <person name="Gloeckner G."/>
            <person name="Gruber A."/>
            <person name="Hipkin R."/>
            <person name="Janech M."/>
            <person name="Kroth P."/>
            <person name="Leese F."/>
            <person name="Lindquist E."/>
            <person name="Lyon B.R."/>
            <person name="Martin J."/>
            <person name="Mayer C."/>
            <person name="Parker M."/>
            <person name="Quesneville H."/>
            <person name="Raymond J."/>
            <person name="Uhlig C."/>
            <person name="Valentin K.U."/>
            <person name="Worden A.Z."/>
            <person name="Armbrust E.V."/>
            <person name="Bowler C."/>
            <person name="Green B."/>
            <person name="Moulton V."/>
            <person name="Van Oosterhout C."/>
            <person name="Grigoriev I."/>
        </authorList>
    </citation>
    <scope>NUCLEOTIDE SEQUENCE [LARGE SCALE GENOMIC DNA]</scope>
    <source>
        <strain evidence="2 3">CCMP1102</strain>
    </source>
</reference>
<evidence type="ECO:0000313" key="2">
    <source>
        <dbReference type="EMBL" id="OEU13004.1"/>
    </source>
</evidence>
<feature type="region of interest" description="Disordered" evidence="1">
    <location>
        <begin position="829"/>
        <end position="937"/>
    </location>
</feature>
<feature type="compositionally biased region" description="Low complexity" evidence="1">
    <location>
        <begin position="713"/>
        <end position="722"/>
    </location>
</feature>
<feature type="compositionally biased region" description="Polar residues" evidence="1">
    <location>
        <begin position="863"/>
        <end position="886"/>
    </location>
</feature>
<feature type="compositionally biased region" description="Basic and acidic residues" evidence="1">
    <location>
        <begin position="1530"/>
        <end position="1545"/>
    </location>
</feature>
<evidence type="ECO:0000256" key="1">
    <source>
        <dbReference type="SAM" id="MobiDB-lite"/>
    </source>
</evidence>
<dbReference type="Proteomes" id="UP000095751">
    <property type="component" value="Unassembled WGS sequence"/>
</dbReference>
<name>A0A1E7F4E1_9STRA</name>
<accession>A0A1E7F4E1</accession>
<dbReference type="InParanoid" id="A0A1E7F4E1"/>
<feature type="compositionally biased region" description="Polar residues" evidence="1">
    <location>
        <begin position="1556"/>
        <end position="1565"/>
    </location>
</feature>
<dbReference type="KEGG" id="fcy:FRACYDRAFT_243443"/>
<feature type="compositionally biased region" description="Pro residues" evidence="1">
    <location>
        <begin position="829"/>
        <end position="846"/>
    </location>
</feature>
<sequence length="2087" mass="230046">MVENKIDLGSFLVRNAEECSKASFHGLVENQETLHRIIEAGHSKGRNCALLVRYDEPEGEPQQQLQLVHSLLMTERDTRKRVVGFLGYSGFDSPIEIAYKLMTGRNQVIRKLDYQKEGTDLPTYSELVHEASVESFMVAFSYDTLSSAALDRAKKIPQALLVENSVLALLPMDRNQSAMELLQVIVDTKPVPPENDLIDGLVLFLWATAKGLNSTVPSFSPKAWSKDALKEFAYLKATFQGDAPSDGVEGAKSPDSSEGEEESVNSQTNAIADLRAEERNGVGNSYRTPIRKSNSDRARTTGAATAGARTAGDGDSGERTVGGGGSGTPTNRNGANVSGSTRPRQSRDPGDPNDPDSEEDSQCSELSLRGKSAARKRNRKKRKKKMQAASASGSPVISEPVDFAMHMEMLNASVKSMAAATVDQSKDNKVRLDTDTLKKSLVKNLTEEQQLLMRVVLGGDFANPTPQAVDQFKLPENAQELLRHSNLKLFENKLQQITEDFPCQPDAALFGTFISIDGFRKGTNSQAGGLTVFMMHPFTGMESSVARKKRISILADDATDKDYAEKLLKADYFFPSTVDEALGMLDSLISLIKFLSIKGDYVETIATEGYALGMRLIKQHRRFIHTRQLEDKMFLTKLLHQLDHKDQIFYNSLLQVLRDPQQGRFPLCYTAHCREMRISEVNYVFTSLQREVEPNFRLPPHLQLALRPPPPAAKKAAVGAAAQDRPPKSQQPWWTVKLADESPAWNLPTGKVFADFFTKGDRTLFPDISGSAPKTASLPISAMPSPSQPPTPKRSTRPAPRNPTASNLGSALSMIGAHRAPTHLFNRLPLPPLPKRAPNLPPPNLPPEYLTPGDAHNAARSPRTGTTGLTGTAPSRWNPSPMTTASVGIDMRPPSRTVAAPPGISMRTSSNLAPAVPRRQHPSPLTTAPVGIDMRPPSRTAAAPFGMSMRTSPNQAPAVSFGNHLRRQPAVVLPIYDSQQTIPPNTHETSAHCFEPERTAAETRNHYRWQARNDLDMNIVGTLPPVLSIFDAPRVTPDDDSFAPSPWLLASIIRVTASPSTVPKPPPFLFRTDALALEHNAELLKEYDYDLSLLLPDFQDTTIAYGSEFRPIDDLRSVFGKHPNFEFFESTVLNGMTYHFDRELTEDERMAELEAQVLRGNHKSATSDPEGTDKMTGKDVKKGFSLPFPASIVTKIKQALVQPAGKVSQHSLTATGSRMLKDRLTHDLSFWLTEDYASVNSRCDFDKYPPIIYGSCLIRTIHYIVALRAAFPDERILISKFDFSDAYRRMAHDAAAAAQSILIVNHIAYLALRLSFGGAMNPAAWSCCSEMITDLSNELPLMEDWNPEEICSPDQHKVQAPIYESDQCAPAPAKPLSVHIPVTALGRSDCFIDDIIVVMIDRPEQILRHSSAAPLAIHCAMRPNAGVEKEPIPRRDAMAGEKLVAEGSPAESQICLGWTINTRLLLLLLPLDKFSAWSADIVDLLGRPDRVVTRPRGGDPDRPVKGVHRSPRPNSRAKSKPKSNPSTEPRSTEPRPEPRSTEPRTDPSQAPIPGTASESSSDNRTVFQRVAGKVTGLVTKATSKTQFRWLRNQTYRLSDEDCSDLRLWLLLLEKAAKGISLNGLTMRNPTMLSVSDSCPFGLGGFTSNGSAWRLQVSESSPIYGNCISNNALEFLAMVITIWLTLIECKEQGLKDELILALGDNTSAIGWMTKTGFLPPDSVYFSAANFIARKLASLMIESGNFLASQHLKGKKNIVADWLTFSGSVRSAEMNGGAEEHPLAFDSPTADRDTLIRATERGNARIIYDAQTESTAETVDRVSRRWESFCRTNLAGLNPNLSGVSADETSFCLRAFFEIYQHSDFGSGGDISGGRQVPMAGKTIRSAGGALAASFRRNVGRSPLHCRRVDQEGREKLLPELNKLFAGMEADSPNVVRQKAITPKLLRHIIHDTNKAILNEPKDHAADLIVGAFFFAMRACEYVKTPVPGITKRVRLGCIHFLSSKRERIRHDDPDLISKAKFVTVVFEAEKNGDRFQARTQEKTKHPILCPVIRLGRAVQRVLLYIPDADEFTPLCATNSQKNQDRLHN</sequence>
<feature type="region of interest" description="Disordered" evidence="1">
    <location>
        <begin position="1490"/>
        <end position="1565"/>
    </location>
</feature>
<feature type="compositionally biased region" description="Basic and acidic residues" evidence="1">
    <location>
        <begin position="1490"/>
        <end position="1504"/>
    </location>
</feature>
<proteinExistence type="predicted"/>
<protein>
    <submittedName>
        <fullName evidence="2">Uncharacterized protein</fullName>
    </submittedName>
</protein>
<feature type="compositionally biased region" description="Basic residues" evidence="1">
    <location>
        <begin position="372"/>
        <end position="386"/>
    </location>
</feature>
<gene>
    <name evidence="2" type="ORF">FRACYDRAFT_243443</name>
</gene>
<organism evidence="2 3">
    <name type="scientific">Fragilariopsis cylindrus CCMP1102</name>
    <dbReference type="NCBI Taxonomy" id="635003"/>
    <lineage>
        <taxon>Eukaryota</taxon>
        <taxon>Sar</taxon>
        <taxon>Stramenopiles</taxon>
        <taxon>Ochrophyta</taxon>
        <taxon>Bacillariophyta</taxon>
        <taxon>Bacillariophyceae</taxon>
        <taxon>Bacillariophycidae</taxon>
        <taxon>Bacillariales</taxon>
        <taxon>Bacillariaceae</taxon>
        <taxon>Fragilariopsis</taxon>
    </lineage>
</organism>
<evidence type="ECO:0000313" key="3">
    <source>
        <dbReference type="Proteomes" id="UP000095751"/>
    </source>
</evidence>
<dbReference type="EMBL" id="KV784363">
    <property type="protein sequence ID" value="OEU13004.1"/>
    <property type="molecule type" value="Genomic_DNA"/>
</dbReference>
<feature type="compositionally biased region" description="Low complexity" evidence="1">
    <location>
        <begin position="300"/>
        <end position="313"/>
    </location>
</feature>
<feature type="region of interest" description="Disordered" evidence="1">
    <location>
        <begin position="243"/>
        <end position="395"/>
    </location>
</feature>
<feature type="compositionally biased region" description="Acidic residues" evidence="1">
    <location>
        <begin position="351"/>
        <end position="362"/>
    </location>
</feature>
<feature type="region of interest" description="Disordered" evidence="1">
    <location>
        <begin position="708"/>
        <end position="732"/>
    </location>
</feature>
<feature type="compositionally biased region" description="Basic residues" evidence="1">
    <location>
        <begin position="1505"/>
        <end position="1521"/>
    </location>
</feature>